<dbReference type="AlphaFoldDB" id="A0A364P122"/>
<proteinExistence type="predicted"/>
<dbReference type="EMBL" id="PGTO01000003">
    <property type="protein sequence ID" value="RAU23048.1"/>
    <property type="molecule type" value="Genomic_DNA"/>
</dbReference>
<name>A0A364P122_9PROT</name>
<evidence type="ECO:0000256" key="1">
    <source>
        <dbReference type="SAM" id="MobiDB-lite"/>
    </source>
</evidence>
<dbReference type="Proteomes" id="UP000251075">
    <property type="component" value="Unassembled WGS sequence"/>
</dbReference>
<sequence length="195" mass="21306">MVAIAALAPDAKAESRAVAVLGANLPQPGMSFDDARAIRLPNGQKLVCDSDSDKPKLDQPKYMDPPSNRGPVRIRRCAVFAPGDGDVWHLGQVPSLAGPARLWLVFVEQGIGGRFRLAQFSLWAKQDGWDKAAQALIAAQGPSTAGTDRFLSWQDDQYDTTMFIDEKYPDEFAVAVGDVRLRRLMKSPGSLLRPE</sequence>
<accession>A0A364P122</accession>
<dbReference type="OrthoDB" id="7343447at2"/>
<evidence type="ECO:0000313" key="2">
    <source>
        <dbReference type="EMBL" id="RAU23048.1"/>
    </source>
</evidence>
<gene>
    <name evidence="2" type="ORF">CU669_04975</name>
</gene>
<keyword evidence="3" id="KW-1185">Reference proteome</keyword>
<feature type="region of interest" description="Disordered" evidence="1">
    <location>
        <begin position="49"/>
        <end position="68"/>
    </location>
</feature>
<protein>
    <submittedName>
        <fullName evidence="2">Uncharacterized protein</fullName>
    </submittedName>
</protein>
<organism evidence="2 3">
    <name type="scientific">Paramagnetospirillum kuznetsovii</name>
    <dbReference type="NCBI Taxonomy" id="2053833"/>
    <lineage>
        <taxon>Bacteria</taxon>
        <taxon>Pseudomonadati</taxon>
        <taxon>Pseudomonadota</taxon>
        <taxon>Alphaproteobacteria</taxon>
        <taxon>Rhodospirillales</taxon>
        <taxon>Magnetospirillaceae</taxon>
        <taxon>Paramagnetospirillum</taxon>
    </lineage>
</organism>
<comment type="caution">
    <text evidence="2">The sequence shown here is derived from an EMBL/GenBank/DDBJ whole genome shotgun (WGS) entry which is preliminary data.</text>
</comment>
<evidence type="ECO:0000313" key="3">
    <source>
        <dbReference type="Proteomes" id="UP000251075"/>
    </source>
</evidence>
<reference evidence="2 3" key="1">
    <citation type="submission" date="2017-11" db="EMBL/GenBank/DDBJ databases">
        <title>Draft genome sequence of magnetotactic bacterium Magnetospirillum kuznetsovii LBB-42.</title>
        <authorList>
            <person name="Grouzdev D.S."/>
            <person name="Rysina M.S."/>
            <person name="Baslerov R.V."/>
            <person name="Koziaeva V."/>
        </authorList>
    </citation>
    <scope>NUCLEOTIDE SEQUENCE [LARGE SCALE GENOMIC DNA]</scope>
    <source>
        <strain evidence="2 3">LBB-42</strain>
    </source>
</reference>
<feature type="compositionally biased region" description="Basic and acidic residues" evidence="1">
    <location>
        <begin position="51"/>
        <end position="61"/>
    </location>
</feature>